<proteinExistence type="predicted"/>
<dbReference type="Pfam" id="PF07291">
    <property type="entry name" value="MauE"/>
    <property type="match status" value="1"/>
</dbReference>
<dbReference type="Proteomes" id="UP000183038">
    <property type="component" value="Unassembled WGS sequence"/>
</dbReference>
<comment type="subcellular location">
    <subcellularLocation>
        <location evidence="1">Membrane</location>
        <topology evidence="1">Multi-pass membrane protein</topology>
    </subcellularLocation>
</comment>
<dbReference type="InterPro" id="IPR009908">
    <property type="entry name" value="Methylamine_util_MauE"/>
</dbReference>
<evidence type="ECO:0000256" key="3">
    <source>
        <dbReference type="ARBA" id="ARBA00022989"/>
    </source>
</evidence>
<evidence type="ECO:0000256" key="2">
    <source>
        <dbReference type="ARBA" id="ARBA00022692"/>
    </source>
</evidence>
<organism evidence="7 8">
    <name type="scientific">Maribacter dokdonensis</name>
    <dbReference type="NCBI Taxonomy" id="320912"/>
    <lineage>
        <taxon>Bacteria</taxon>
        <taxon>Pseudomonadati</taxon>
        <taxon>Bacteroidota</taxon>
        <taxon>Flavobacteriia</taxon>
        <taxon>Flavobacteriales</taxon>
        <taxon>Flavobacteriaceae</taxon>
        <taxon>Maribacter</taxon>
    </lineage>
</organism>
<feature type="domain" description="Methylamine utilisation protein MauE" evidence="6">
    <location>
        <begin position="9"/>
        <end position="135"/>
    </location>
</feature>
<evidence type="ECO:0000313" key="8">
    <source>
        <dbReference type="Proteomes" id="UP000183038"/>
    </source>
</evidence>
<feature type="transmembrane region" description="Helical" evidence="5">
    <location>
        <begin position="77"/>
        <end position="100"/>
    </location>
</feature>
<accession>A0A1H4UYL1</accession>
<reference evidence="7 8" key="1">
    <citation type="submission" date="2016-10" db="EMBL/GenBank/DDBJ databases">
        <authorList>
            <person name="de Groot N.N."/>
        </authorList>
    </citation>
    <scope>NUCLEOTIDE SEQUENCE [LARGE SCALE GENOMIC DNA]</scope>
    <source>
        <strain evidence="7 8">MAR_2009_71</strain>
    </source>
</reference>
<evidence type="ECO:0000256" key="4">
    <source>
        <dbReference type="ARBA" id="ARBA00023136"/>
    </source>
</evidence>
<dbReference type="RefSeq" id="WP_074674601.1">
    <property type="nucleotide sequence ID" value="NZ_FNTB01000001.1"/>
</dbReference>
<keyword evidence="2 5" id="KW-0812">Transmembrane</keyword>
<feature type="transmembrane region" description="Helical" evidence="5">
    <location>
        <begin position="49"/>
        <end position="70"/>
    </location>
</feature>
<keyword evidence="3 5" id="KW-1133">Transmembrane helix</keyword>
<evidence type="ECO:0000256" key="5">
    <source>
        <dbReference type="SAM" id="Phobius"/>
    </source>
</evidence>
<sequence>MKLLEPYTKAIPFIISILFVVLFIFAASSKLIDYYRFQQQLEQSDILKGYAGTLSWIVPTIEIVISLFLLIPRFRIIALYACLGLMIIFTIYIALMLHFSETIPCSCGGVISTLGWRGHLYLNLCLAVLAFIGIFTSIGLQKRFFNKNTT</sequence>
<dbReference type="AlphaFoldDB" id="A0A1H4UYL1"/>
<feature type="transmembrane region" description="Helical" evidence="5">
    <location>
        <begin position="12"/>
        <end position="29"/>
    </location>
</feature>
<gene>
    <name evidence="7" type="ORF">SAMN05192540_3955</name>
</gene>
<dbReference type="EMBL" id="FNTB01000001">
    <property type="protein sequence ID" value="SEC73919.1"/>
    <property type="molecule type" value="Genomic_DNA"/>
</dbReference>
<protein>
    <submittedName>
        <fullName evidence="7">Methylamine utilisation protein MauE</fullName>
    </submittedName>
</protein>
<evidence type="ECO:0000259" key="6">
    <source>
        <dbReference type="Pfam" id="PF07291"/>
    </source>
</evidence>
<dbReference type="OrthoDB" id="673785at2"/>
<keyword evidence="4 5" id="KW-0472">Membrane</keyword>
<dbReference type="GO" id="GO:0030416">
    <property type="term" value="P:methylamine metabolic process"/>
    <property type="evidence" value="ECO:0007669"/>
    <property type="project" value="InterPro"/>
</dbReference>
<dbReference type="UniPathway" id="UPA00895"/>
<evidence type="ECO:0000313" key="7">
    <source>
        <dbReference type="EMBL" id="SEC73919.1"/>
    </source>
</evidence>
<feature type="transmembrane region" description="Helical" evidence="5">
    <location>
        <begin position="120"/>
        <end position="140"/>
    </location>
</feature>
<dbReference type="GO" id="GO:0016020">
    <property type="term" value="C:membrane"/>
    <property type="evidence" value="ECO:0007669"/>
    <property type="project" value="UniProtKB-SubCell"/>
</dbReference>
<name>A0A1H4UYL1_9FLAO</name>
<evidence type="ECO:0000256" key="1">
    <source>
        <dbReference type="ARBA" id="ARBA00004141"/>
    </source>
</evidence>